<comment type="caution">
    <text evidence="1">The sequence shown here is derived from an EMBL/GenBank/DDBJ whole genome shotgun (WGS) entry which is preliminary data.</text>
</comment>
<sequence length="109" mass="12081">MVIFLCAQGFFFSCGIFIRQAAEYQDALERIDAADTLQLFIEGFVNCDPQLRAEVTPGQKMEFGSVGDDAVQVEQYCFQHFFLSFDAAHADTVFFSATLISSFSCSSSS</sequence>
<proteinExistence type="predicted"/>
<dbReference type="AlphaFoldDB" id="A0A644YYQ9"/>
<dbReference type="EMBL" id="VSSQ01005981">
    <property type="protein sequence ID" value="MPM31104.1"/>
    <property type="molecule type" value="Genomic_DNA"/>
</dbReference>
<organism evidence="1">
    <name type="scientific">bioreactor metagenome</name>
    <dbReference type="NCBI Taxonomy" id="1076179"/>
    <lineage>
        <taxon>unclassified sequences</taxon>
        <taxon>metagenomes</taxon>
        <taxon>ecological metagenomes</taxon>
    </lineage>
</organism>
<name>A0A644YYQ9_9ZZZZ</name>
<reference evidence="1" key="1">
    <citation type="submission" date="2019-08" db="EMBL/GenBank/DDBJ databases">
        <authorList>
            <person name="Kucharzyk K."/>
            <person name="Murdoch R.W."/>
            <person name="Higgins S."/>
            <person name="Loffler F."/>
        </authorList>
    </citation>
    <scope>NUCLEOTIDE SEQUENCE</scope>
</reference>
<gene>
    <name evidence="1" type="ORF">SDC9_77657</name>
</gene>
<accession>A0A644YYQ9</accession>
<evidence type="ECO:0000313" key="1">
    <source>
        <dbReference type="EMBL" id="MPM31104.1"/>
    </source>
</evidence>
<protein>
    <submittedName>
        <fullName evidence="1">Uncharacterized protein</fullName>
    </submittedName>
</protein>